<name>A0A0R1XA60_9LACO</name>
<sequence length="135" mass="14533">MIVKEILSKGGPHMAVKIETKYGTIAIANTVIATVVGGGATDVYGIVGMASKQIFRDNFNEILNRDNYSRGVVVRQDDDGVTVDVFIIVGYGLKISEVCRNVQDKVKYNLESMLGITAQAVNVIVQGVRVLGDDA</sequence>
<evidence type="ECO:0000313" key="2">
    <source>
        <dbReference type="EMBL" id="KRM26990.1"/>
    </source>
</evidence>
<protein>
    <recommendedName>
        <fullName evidence="4">Asp23/Gls24 family envelope stress response protein</fullName>
    </recommendedName>
</protein>
<evidence type="ECO:0000313" key="3">
    <source>
        <dbReference type="Proteomes" id="UP000050949"/>
    </source>
</evidence>
<dbReference type="EMBL" id="AZFW01000058">
    <property type="protein sequence ID" value="KRM26990.1"/>
    <property type="molecule type" value="Genomic_DNA"/>
</dbReference>
<gene>
    <name evidence="2" type="ORF">FC91_GL002772</name>
</gene>
<evidence type="ECO:0008006" key="4">
    <source>
        <dbReference type="Google" id="ProtNLM"/>
    </source>
</evidence>
<dbReference type="PANTHER" id="PTHR34297:SF2">
    <property type="entry name" value="ASP23_GLS24 FAMILY ENVELOPE STRESS RESPONSE PROTEIN"/>
    <property type="match status" value="1"/>
</dbReference>
<accession>A0A0R1XA60</accession>
<reference evidence="2 3" key="1">
    <citation type="journal article" date="2015" name="Genome Announc.">
        <title>Expanding the biotechnology potential of lactobacilli through comparative genomics of 213 strains and associated genera.</title>
        <authorList>
            <person name="Sun Z."/>
            <person name="Harris H.M."/>
            <person name="McCann A."/>
            <person name="Guo C."/>
            <person name="Argimon S."/>
            <person name="Zhang W."/>
            <person name="Yang X."/>
            <person name="Jeffery I.B."/>
            <person name="Cooney J.C."/>
            <person name="Kagawa T.F."/>
            <person name="Liu W."/>
            <person name="Song Y."/>
            <person name="Salvetti E."/>
            <person name="Wrobel A."/>
            <person name="Rasinkangas P."/>
            <person name="Parkhill J."/>
            <person name="Rea M.C."/>
            <person name="O'Sullivan O."/>
            <person name="Ritari J."/>
            <person name="Douillard F.P."/>
            <person name="Paul Ross R."/>
            <person name="Yang R."/>
            <person name="Briner A.E."/>
            <person name="Felis G.E."/>
            <person name="de Vos W.M."/>
            <person name="Barrangou R."/>
            <person name="Klaenhammer T.R."/>
            <person name="Caufield P.W."/>
            <person name="Cui Y."/>
            <person name="Zhang H."/>
            <person name="O'Toole P.W."/>
        </authorList>
    </citation>
    <scope>NUCLEOTIDE SEQUENCE [LARGE SCALE GENOMIC DNA]</scope>
    <source>
        <strain evidence="2 3">DSM 16991</strain>
    </source>
</reference>
<dbReference type="Proteomes" id="UP000050949">
    <property type="component" value="Unassembled WGS sequence"/>
</dbReference>
<evidence type="ECO:0000256" key="1">
    <source>
        <dbReference type="ARBA" id="ARBA00005721"/>
    </source>
</evidence>
<organism evidence="2 3">
    <name type="scientific">Schleiferilactobacillus harbinensis DSM 16991</name>
    <dbReference type="NCBI Taxonomy" id="1122147"/>
    <lineage>
        <taxon>Bacteria</taxon>
        <taxon>Bacillati</taxon>
        <taxon>Bacillota</taxon>
        <taxon>Bacilli</taxon>
        <taxon>Lactobacillales</taxon>
        <taxon>Lactobacillaceae</taxon>
        <taxon>Schleiferilactobacillus</taxon>
    </lineage>
</organism>
<dbReference type="InterPro" id="IPR005531">
    <property type="entry name" value="Asp23"/>
</dbReference>
<dbReference type="PANTHER" id="PTHR34297">
    <property type="entry name" value="HYPOTHETICAL CYTOSOLIC PROTEIN-RELATED"/>
    <property type="match status" value="1"/>
</dbReference>
<dbReference type="Pfam" id="PF03780">
    <property type="entry name" value="Asp23"/>
    <property type="match status" value="1"/>
</dbReference>
<dbReference type="eggNOG" id="COG1302">
    <property type="taxonomic scope" value="Bacteria"/>
</dbReference>
<proteinExistence type="inferred from homology"/>
<dbReference type="AlphaFoldDB" id="A0A0R1XA60"/>
<comment type="similarity">
    <text evidence="1">Belongs to the asp23 family.</text>
</comment>
<dbReference type="PATRIC" id="fig|1122147.4.peg.2857"/>
<comment type="caution">
    <text evidence="2">The sequence shown here is derived from an EMBL/GenBank/DDBJ whole genome shotgun (WGS) entry which is preliminary data.</text>
</comment>